<dbReference type="GO" id="GO:0030488">
    <property type="term" value="P:tRNA methylation"/>
    <property type="evidence" value="ECO:0007669"/>
    <property type="project" value="TreeGrafter"/>
</dbReference>
<accession>A0A397RS81</accession>
<dbReference type="PRINTS" id="PR00449">
    <property type="entry name" value="RASTRNSFRMNG"/>
</dbReference>
<comment type="subunit">
    <text evidence="10">Homodimer. Heterotetramer of two MnmE and two MnmG subunits.</text>
</comment>
<dbReference type="InterPro" id="IPR004520">
    <property type="entry name" value="GTPase_MnmE"/>
</dbReference>
<sequence length="446" mass="49208">MVDNICAIATPYGIGAISVIRASGPEAITLVNKIFKGKDLTKVKSHTIHYGHIMDNEEEIDEVLALVYLAPKSFDGENMVEISCHGGIYVTNQVLNTLLKNGFRLAERGEFSKRAFLNHKMDLTQAESIMDIISSSNKIALKSSNASLRSQTSKLIKSFRDKILDILAKIEVNIDYPEYEDAVDVTHEYLKPIVDDLIIGMQQILKNSLITTVAIHGIKTAIIGKPNVGKSSLLNMLLDEDKAIVSSYAGTTRDIVEGTLTLGNVTLHLIDTAGIHESVDYVESIGIERSKKAMDEADLVLLVVDASKELDETDKKLLEMTKDKNRILIGNKMDLKEEISLPGMIYISAKNKEGLDALALRIEEVTKIDSIDSMNGNYLNNTRQTSLMEKAMESLNSAKNAMDLGYDISLIEIDIKNAFDYLGEITGEANPDELITALFTKFCLGK</sequence>
<dbReference type="EMBL" id="QXEV01000016">
    <property type="protein sequence ID" value="RIA75576.1"/>
    <property type="molecule type" value="Genomic_DNA"/>
</dbReference>
<keyword evidence="5 10" id="KW-0547">Nucleotide-binding</keyword>
<dbReference type="AlphaFoldDB" id="A0A397RS81"/>
<name>A0A397RS81_9MOLU</name>
<dbReference type="Pfam" id="PF12631">
    <property type="entry name" value="MnmE_helical"/>
    <property type="match status" value="1"/>
</dbReference>
<dbReference type="NCBIfam" id="TIGR00231">
    <property type="entry name" value="small_GTP"/>
    <property type="match status" value="1"/>
</dbReference>
<evidence type="ECO:0000256" key="5">
    <source>
        <dbReference type="ARBA" id="ARBA00022741"/>
    </source>
</evidence>
<evidence type="ECO:0000256" key="8">
    <source>
        <dbReference type="ARBA" id="ARBA00022958"/>
    </source>
</evidence>
<dbReference type="InterPro" id="IPR025867">
    <property type="entry name" value="MnmE_helical"/>
</dbReference>
<evidence type="ECO:0000256" key="6">
    <source>
        <dbReference type="ARBA" id="ARBA00022801"/>
    </source>
</evidence>
<feature type="binding site" evidence="10">
    <location>
        <position position="446"/>
    </location>
    <ligand>
        <name>(6S)-5-formyl-5,6,7,8-tetrahydrofolate</name>
        <dbReference type="ChEBI" id="CHEBI:57457"/>
    </ligand>
</feature>
<keyword evidence="7 10" id="KW-0460">Magnesium</keyword>
<keyword evidence="9 10" id="KW-0342">GTP-binding</keyword>
<evidence type="ECO:0000256" key="9">
    <source>
        <dbReference type="ARBA" id="ARBA00023134"/>
    </source>
</evidence>
<gene>
    <name evidence="10" type="primary">mnmE</name>
    <name evidence="10" type="synonym">trmE</name>
    <name evidence="13" type="ORF">EI71_01395</name>
</gene>
<comment type="caution">
    <text evidence="13">The sequence shown here is derived from an EMBL/GenBank/DDBJ whole genome shotgun (WGS) entry which is preliminary data.</text>
</comment>
<evidence type="ECO:0000256" key="7">
    <source>
        <dbReference type="ARBA" id="ARBA00022842"/>
    </source>
</evidence>
<keyword evidence="2 10" id="KW-0963">Cytoplasm</keyword>
<dbReference type="PANTHER" id="PTHR42714:SF2">
    <property type="entry name" value="TRNA MODIFICATION GTPASE GTPBP3, MITOCHONDRIAL"/>
    <property type="match status" value="1"/>
</dbReference>
<evidence type="ECO:0000256" key="2">
    <source>
        <dbReference type="ARBA" id="ARBA00022490"/>
    </source>
</evidence>
<keyword evidence="6 10" id="KW-0378">Hydrolase</keyword>
<dbReference type="InterPro" id="IPR027368">
    <property type="entry name" value="MnmE_dom2"/>
</dbReference>
<evidence type="ECO:0000256" key="11">
    <source>
        <dbReference type="RuleBase" id="RU003313"/>
    </source>
</evidence>
<evidence type="ECO:0000256" key="3">
    <source>
        <dbReference type="ARBA" id="ARBA00022694"/>
    </source>
</evidence>
<dbReference type="InterPro" id="IPR006073">
    <property type="entry name" value="GTP-bd"/>
</dbReference>
<dbReference type="RefSeq" id="WP_162849852.1">
    <property type="nucleotide sequence ID" value="NZ_QXEV01000016.1"/>
</dbReference>
<evidence type="ECO:0000259" key="12">
    <source>
        <dbReference type="PROSITE" id="PS51709"/>
    </source>
</evidence>
<feature type="binding site" evidence="10">
    <location>
        <begin position="227"/>
        <end position="232"/>
    </location>
    <ligand>
        <name>GTP</name>
        <dbReference type="ChEBI" id="CHEBI:37565"/>
    </ligand>
</feature>
<dbReference type="InterPro" id="IPR027417">
    <property type="entry name" value="P-loop_NTPase"/>
</dbReference>
<proteinExistence type="inferred from homology"/>
<dbReference type="EC" id="3.6.-.-" evidence="10"/>
<dbReference type="InterPro" id="IPR005225">
    <property type="entry name" value="Small_GTP-bd"/>
</dbReference>
<dbReference type="FunCoup" id="A0A397RS81">
    <property type="interactions" value="350"/>
</dbReference>
<dbReference type="GO" id="GO:0005525">
    <property type="term" value="F:GTP binding"/>
    <property type="evidence" value="ECO:0007669"/>
    <property type="project" value="UniProtKB-UniRule"/>
</dbReference>
<keyword evidence="3 10" id="KW-0819">tRNA processing</keyword>
<comment type="function">
    <text evidence="10">Exhibits a very high intrinsic GTPase hydrolysis rate. Involved in the addition of a carboxymethylaminomethyl (cmnm) group at the wobble position (U34) of certain tRNAs, forming tRNA-cmnm(5)s(2)U34.</text>
</comment>
<dbReference type="GO" id="GO:0042802">
    <property type="term" value="F:identical protein binding"/>
    <property type="evidence" value="ECO:0007669"/>
    <property type="project" value="UniProtKB-ARBA"/>
</dbReference>
<dbReference type="InterPro" id="IPR018948">
    <property type="entry name" value="GTP-bd_TrmE_N"/>
</dbReference>
<comment type="cofactor">
    <cofactor evidence="10">
        <name>K(+)</name>
        <dbReference type="ChEBI" id="CHEBI:29103"/>
    </cofactor>
    <text evidence="10">Binds 1 potassium ion per subunit.</text>
</comment>
<dbReference type="GO" id="GO:0046872">
    <property type="term" value="F:metal ion binding"/>
    <property type="evidence" value="ECO:0007669"/>
    <property type="project" value="UniProtKB-KW"/>
</dbReference>
<dbReference type="GO" id="GO:0005829">
    <property type="term" value="C:cytosol"/>
    <property type="evidence" value="ECO:0007669"/>
    <property type="project" value="TreeGrafter"/>
</dbReference>
<dbReference type="InParanoid" id="A0A397RS81"/>
<dbReference type="PANTHER" id="PTHR42714">
    <property type="entry name" value="TRNA MODIFICATION GTPASE GTPBP3"/>
    <property type="match status" value="1"/>
</dbReference>
<keyword evidence="4 10" id="KW-0479">Metal-binding</keyword>
<dbReference type="FunFam" id="3.30.1360.120:FF:000003">
    <property type="entry name" value="tRNA modification GTPase MnmE"/>
    <property type="match status" value="1"/>
</dbReference>
<evidence type="ECO:0000256" key="4">
    <source>
        <dbReference type="ARBA" id="ARBA00022723"/>
    </source>
</evidence>
<dbReference type="Gene3D" id="3.40.50.300">
    <property type="entry name" value="P-loop containing nucleotide triphosphate hydrolases"/>
    <property type="match status" value="1"/>
</dbReference>
<comment type="subcellular location">
    <subcellularLocation>
        <location evidence="10">Cytoplasm</location>
    </subcellularLocation>
</comment>
<dbReference type="InterPro" id="IPR027266">
    <property type="entry name" value="TrmE/GcvT-like"/>
</dbReference>
<dbReference type="CDD" id="cd14858">
    <property type="entry name" value="TrmE_N"/>
    <property type="match status" value="1"/>
</dbReference>
<dbReference type="HAMAP" id="MF_00379">
    <property type="entry name" value="GTPase_MnmE"/>
    <property type="match status" value="1"/>
</dbReference>
<dbReference type="PROSITE" id="PS51709">
    <property type="entry name" value="G_TRME"/>
    <property type="match status" value="1"/>
</dbReference>
<evidence type="ECO:0000313" key="13">
    <source>
        <dbReference type="EMBL" id="RIA75576.1"/>
    </source>
</evidence>
<feature type="binding site" evidence="10">
    <location>
        <position position="252"/>
    </location>
    <ligand>
        <name>Mg(2+)</name>
        <dbReference type="ChEBI" id="CHEBI:18420"/>
    </ligand>
</feature>
<dbReference type="Gene3D" id="1.20.120.430">
    <property type="entry name" value="tRNA modification GTPase MnmE domain 2"/>
    <property type="match status" value="1"/>
</dbReference>
<feature type="binding site" evidence="10">
    <location>
        <position position="120"/>
    </location>
    <ligand>
        <name>(6S)-5-formyl-5,6,7,8-tetrahydrofolate</name>
        <dbReference type="ChEBI" id="CHEBI:57457"/>
    </ligand>
</feature>
<dbReference type="GO" id="GO:0003924">
    <property type="term" value="F:GTPase activity"/>
    <property type="evidence" value="ECO:0007669"/>
    <property type="project" value="UniProtKB-UniRule"/>
</dbReference>
<dbReference type="InterPro" id="IPR031168">
    <property type="entry name" value="G_TrmE"/>
</dbReference>
<keyword evidence="14" id="KW-1185">Reference proteome</keyword>
<feature type="binding site" evidence="10">
    <location>
        <position position="21"/>
    </location>
    <ligand>
        <name>(6S)-5-formyl-5,6,7,8-tetrahydrofolate</name>
        <dbReference type="ChEBI" id="CHEBI:57457"/>
    </ligand>
</feature>
<dbReference type="CDD" id="cd04164">
    <property type="entry name" value="trmE"/>
    <property type="match status" value="1"/>
</dbReference>
<feature type="binding site" evidence="10">
    <location>
        <position position="231"/>
    </location>
    <ligand>
        <name>Mg(2+)</name>
        <dbReference type="ChEBI" id="CHEBI:18420"/>
    </ligand>
</feature>
<reference evidence="13 14" key="1">
    <citation type="submission" date="2018-08" db="EMBL/GenBank/DDBJ databases">
        <title>Genomic Encyclopedia of Archaeal and Bacterial Type Strains, Phase II (KMG-II): from individual species to whole genera.</title>
        <authorList>
            <person name="Goeker M."/>
        </authorList>
    </citation>
    <scope>NUCLEOTIDE SEQUENCE [LARGE SCALE GENOMIC DNA]</scope>
    <source>
        <strain evidence="13 14">ATCC 27112</strain>
    </source>
</reference>
<feature type="binding site" evidence="10">
    <location>
        <begin position="271"/>
        <end position="274"/>
    </location>
    <ligand>
        <name>GTP</name>
        <dbReference type="ChEBI" id="CHEBI:37565"/>
    </ligand>
</feature>
<dbReference type="Gene3D" id="3.30.1360.120">
    <property type="entry name" value="Probable tRNA modification gtpase trme, domain 1"/>
    <property type="match status" value="1"/>
</dbReference>
<evidence type="ECO:0000313" key="14">
    <source>
        <dbReference type="Proteomes" id="UP000266506"/>
    </source>
</evidence>
<comment type="caution">
    <text evidence="10">Lacks conserved residue(s) required for the propagation of feature annotation.</text>
</comment>
<organism evidence="13 14">
    <name type="scientific">Anaeroplasma bactoclasticum</name>
    <dbReference type="NCBI Taxonomy" id="2088"/>
    <lineage>
        <taxon>Bacteria</taxon>
        <taxon>Bacillati</taxon>
        <taxon>Mycoplasmatota</taxon>
        <taxon>Mollicutes</taxon>
        <taxon>Anaeroplasmatales</taxon>
        <taxon>Anaeroplasmataceae</taxon>
        <taxon>Anaeroplasma</taxon>
    </lineage>
</organism>
<dbReference type="Pfam" id="PF01926">
    <property type="entry name" value="MMR_HSR1"/>
    <property type="match status" value="1"/>
</dbReference>
<feature type="binding site" evidence="10">
    <location>
        <begin position="246"/>
        <end position="252"/>
    </location>
    <ligand>
        <name>GTP</name>
        <dbReference type="ChEBI" id="CHEBI:37565"/>
    </ligand>
</feature>
<evidence type="ECO:0000256" key="10">
    <source>
        <dbReference type="HAMAP-Rule" id="MF_00379"/>
    </source>
</evidence>
<dbReference type="FunFam" id="3.40.50.300:FF:001376">
    <property type="entry name" value="tRNA modification GTPase MnmE"/>
    <property type="match status" value="1"/>
</dbReference>
<dbReference type="Proteomes" id="UP000266506">
    <property type="component" value="Unassembled WGS sequence"/>
</dbReference>
<comment type="similarity">
    <text evidence="1 10 11">Belongs to the TRAFAC class TrmE-Era-EngA-EngB-Septin-like GTPase superfamily. TrmE GTPase family.</text>
</comment>
<feature type="domain" description="TrmE-type G" evidence="12">
    <location>
        <begin position="217"/>
        <end position="367"/>
    </location>
</feature>
<dbReference type="GO" id="GO:0002098">
    <property type="term" value="P:tRNA wobble uridine modification"/>
    <property type="evidence" value="ECO:0007669"/>
    <property type="project" value="TreeGrafter"/>
</dbReference>
<evidence type="ECO:0000256" key="1">
    <source>
        <dbReference type="ARBA" id="ARBA00011043"/>
    </source>
</evidence>
<dbReference type="NCBIfam" id="TIGR00450">
    <property type="entry name" value="mnmE_trmE_thdF"/>
    <property type="match status" value="1"/>
</dbReference>
<feature type="binding site" evidence="10">
    <location>
        <position position="81"/>
    </location>
    <ligand>
        <name>(6S)-5-formyl-5,6,7,8-tetrahydrofolate</name>
        <dbReference type="ChEBI" id="CHEBI:57457"/>
    </ligand>
</feature>
<keyword evidence="8 10" id="KW-0630">Potassium</keyword>
<protein>
    <recommendedName>
        <fullName evidence="10">tRNA modification GTPase MnmE</fullName>
        <ecNumber evidence="10">3.6.-.-</ecNumber>
    </recommendedName>
</protein>
<dbReference type="Pfam" id="PF10396">
    <property type="entry name" value="TrmE_N"/>
    <property type="match status" value="1"/>
</dbReference>
<dbReference type="SUPFAM" id="SSF52540">
    <property type="entry name" value="P-loop containing nucleoside triphosphate hydrolases"/>
    <property type="match status" value="1"/>
</dbReference>